<comment type="caution">
    <text evidence="1">The sequence shown here is derived from an EMBL/GenBank/DDBJ whole genome shotgun (WGS) entry which is preliminary data.</text>
</comment>
<organism evidence="1 2">
    <name type="scientific">Brevifollis gellanilyticus</name>
    <dbReference type="NCBI Taxonomy" id="748831"/>
    <lineage>
        <taxon>Bacteria</taxon>
        <taxon>Pseudomonadati</taxon>
        <taxon>Verrucomicrobiota</taxon>
        <taxon>Verrucomicrobiia</taxon>
        <taxon>Verrucomicrobiales</taxon>
        <taxon>Verrucomicrobiaceae</taxon>
    </lineage>
</organism>
<name>A0A512MDK9_9BACT</name>
<evidence type="ECO:0000313" key="2">
    <source>
        <dbReference type="Proteomes" id="UP000321577"/>
    </source>
</evidence>
<protein>
    <submittedName>
        <fullName evidence="1">Uncharacterized protein</fullName>
    </submittedName>
</protein>
<dbReference type="EMBL" id="BKAG01000036">
    <property type="protein sequence ID" value="GEP44798.1"/>
    <property type="molecule type" value="Genomic_DNA"/>
</dbReference>
<gene>
    <name evidence="1" type="ORF">BGE01nite_40890</name>
</gene>
<sequence>MDEERFESAQTSNAICRQYLGYDFIQAAEFWEAREDVAQMFCHFLTDAATAKNGAIFESLLGKDYKQKFEFKNRQNFGFTRHFVYAQKFDQRVFEKLLELGWARFDDAMYACELSNELCNVYMTLLACSISQRNGQPISTDMKVAEDIIRNPLFRKYFGKVLPFEDVSGRLQDFCISLLMRNNAADLSAKHVSMDEVLTVHEAARIRAGLESERKSFSDAVTKMVEKARITDPTSIPEFLALNAQEVISAAEDYGRLTREATMNNVDRERKKVIPNLSSGISITLPLAKLLIESSGNSAVPGIGSIVGTGFEMAALYLLSAGLFEEKQQLKETERTEIEKVHLFMNRLWDARTQRTGC</sequence>
<accession>A0A512MDK9</accession>
<proteinExistence type="predicted"/>
<keyword evidence="2" id="KW-1185">Reference proteome</keyword>
<reference evidence="1 2" key="1">
    <citation type="submission" date="2019-07" db="EMBL/GenBank/DDBJ databases">
        <title>Whole genome shotgun sequence of Brevifollis gellanilyticus NBRC 108608.</title>
        <authorList>
            <person name="Hosoyama A."/>
            <person name="Uohara A."/>
            <person name="Ohji S."/>
            <person name="Ichikawa N."/>
        </authorList>
    </citation>
    <scope>NUCLEOTIDE SEQUENCE [LARGE SCALE GENOMIC DNA]</scope>
    <source>
        <strain evidence="1 2">NBRC 108608</strain>
    </source>
</reference>
<dbReference type="Proteomes" id="UP000321577">
    <property type="component" value="Unassembled WGS sequence"/>
</dbReference>
<dbReference type="AlphaFoldDB" id="A0A512MDK9"/>
<evidence type="ECO:0000313" key="1">
    <source>
        <dbReference type="EMBL" id="GEP44798.1"/>
    </source>
</evidence>